<comment type="caution">
    <text evidence="1">The sequence shown here is derived from an EMBL/GenBank/DDBJ whole genome shotgun (WGS) entry which is preliminary data.</text>
</comment>
<dbReference type="AlphaFoldDB" id="A0A6G0Y4A4"/>
<organism evidence="1 2">
    <name type="scientific">Aphis craccivora</name>
    <name type="common">Cowpea aphid</name>
    <dbReference type="NCBI Taxonomy" id="307492"/>
    <lineage>
        <taxon>Eukaryota</taxon>
        <taxon>Metazoa</taxon>
        <taxon>Ecdysozoa</taxon>
        <taxon>Arthropoda</taxon>
        <taxon>Hexapoda</taxon>
        <taxon>Insecta</taxon>
        <taxon>Pterygota</taxon>
        <taxon>Neoptera</taxon>
        <taxon>Paraneoptera</taxon>
        <taxon>Hemiptera</taxon>
        <taxon>Sternorrhyncha</taxon>
        <taxon>Aphidomorpha</taxon>
        <taxon>Aphidoidea</taxon>
        <taxon>Aphididae</taxon>
        <taxon>Aphidini</taxon>
        <taxon>Aphis</taxon>
        <taxon>Aphis</taxon>
    </lineage>
</organism>
<reference evidence="1 2" key="1">
    <citation type="submission" date="2019-08" db="EMBL/GenBank/DDBJ databases">
        <title>Whole genome of Aphis craccivora.</title>
        <authorList>
            <person name="Voronova N.V."/>
            <person name="Shulinski R.S."/>
            <person name="Bandarenka Y.V."/>
            <person name="Zhorov D.G."/>
            <person name="Warner D."/>
        </authorList>
    </citation>
    <scope>NUCLEOTIDE SEQUENCE [LARGE SCALE GENOMIC DNA]</scope>
    <source>
        <strain evidence="1">180601</strain>
        <tissue evidence="1">Whole Body</tissue>
    </source>
</reference>
<proteinExistence type="predicted"/>
<sequence length="57" mass="6714">MISSFQRYQQWHPIIMINFTTCNHSNPIISNLVSTTLLNSPRRSKRKCPRDLINNIN</sequence>
<evidence type="ECO:0000313" key="2">
    <source>
        <dbReference type="Proteomes" id="UP000478052"/>
    </source>
</evidence>
<dbReference type="Proteomes" id="UP000478052">
    <property type="component" value="Unassembled WGS sequence"/>
</dbReference>
<accession>A0A6G0Y4A4</accession>
<name>A0A6G0Y4A4_APHCR</name>
<protein>
    <submittedName>
        <fullName evidence="1">Uncharacterized protein</fullName>
    </submittedName>
</protein>
<gene>
    <name evidence="1" type="ORF">FWK35_00026510</name>
</gene>
<dbReference type="EMBL" id="VUJU01006370">
    <property type="protein sequence ID" value="KAF0748710.1"/>
    <property type="molecule type" value="Genomic_DNA"/>
</dbReference>
<keyword evidence="2" id="KW-1185">Reference proteome</keyword>
<evidence type="ECO:0000313" key="1">
    <source>
        <dbReference type="EMBL" id="KAF0748710.1"/>
    </source>
</evidence>